<evidence type="ECO:0000256" key="8">
    <source>
        <dbReference type="ARBA" id="ARBA00022741"/>
    </source>
</evidence>
<evidence type="ECO:0000256" key="6">
    <source>
        <dbReference type="ARBA" id="ARBA00022692"/>
    </source>
</evidence>
<comment type="caution">
    <text evidence="19">The sequence shown here is derived from an EMBL/GenBank/DDBJ whole genome shotgun (WGS) entry which is preliminary data.</text>
</comment>
<evidence type="ECO:0000313" key="20">
    <source>
        <dbReference type="Proteomes" id="UP001085076"/>
    </source>
</evidence>
<dbReference type="InterPro" id="IPR003609">
    <property type="entry name" value="Pan_app"/>
</dbReference>
<evidence type="ECO:0000256" key="9">
    <source>
        <dbReference type="ARBA" id="ARBA00022777"/>
    </source>
</evidence>
<evidence type="ECO:0000256" key="10">
    <source>
        <dbReference type="ARBA" id="ARBA00022840"/>
    </source>
</evidence>
<dbReference type="GO" id="GO:0005886">
    <property type="term" value="C:plasma membrane"/>
    <property type="evidence" value="ECO:0007669"/>
    <property type="project" value="UniProtKB-SubCell"/>
</dbReference>
<dbReference type="Gene3D" id="1.10.510.10">
    <property type="entry name" value="Transferase(Phosphotransferase) domain 1"/>
    <property type="match status" value="2"/>
</dbReference>
<proteinExistence type="predicted"/>
<dbReference type="Pfam" id="PF07714">
    <property type="entry name" value="PK_Tyr_Ser-Thr"/>
    <property type="match status" value="1"/>
</dbReference>
<dbReference type="Pfam" id="PF08276">
    <property type="entry name" value="PAN_2"/>
    <property type="match status" value="1"/>
</dbReference>
<evidence type="ECO:0000256" key="14">
    <source>
        <dbReference type="ARBA" id="ARBA00023170"/>
    </source>
</evidence>
<reference evidence="19" key="2">
    <citation type="journal article" date="2022" name="Hortic Res">
        <title>The genome of Dioscorea zingiberensis sheds light on the biosynthesis, origin and evolution of the medicinally important diosgenin saponins.</title>
        <authorList>
            <person name="Li Y."/>
            <person name="Tan C."/>
            <person name="Li Z."/>
            <person name="Guo J."/>
            <person name="Li S."/>
            <person name="Chen X."/>
            <person name="Wang C."/>
            <person name="Dai X."/>
            <person name="Yang H."/>
            <person name="Song W."/>
            <person name="Hou L."/>
            <person name="Xu J."/>
            <person name="Tong Z."/>
            <person name="Xu A."/>
            <person name="Yuan X."/>
            <person name="Wang W."/>
            <person name="Yang Q."/>
            <person name="Chen L."/>
            <person name="Sun Z."/>
            <person name="Wang K."/>
            <person name="Pan B."/>
            <person name="Chen J."/>
            <person name="Bao Y."/>
            <person name="Liu F."/>
            <person name="Qi X."/>
            <person name="Gang D.R."/>
            <person name="Wen J."/>
            <person name="Li J."/>
        </authorList>
    </citation>
    <scope>NUCLEOTIDE SEQUENCE</scope>
    <source>
        <strain evidence="19">Dzin_1.0</strain>
    </source>
</reference>
<evidence type="ECO:0000256" key="13">
    <source>
        <dbReference type="ARBA" id="ARBA00023157"/>
    </source>
</evidence>
<accession>A0A9D5D124</accession>
<dbReference type="Pfam" id="PF00954">
    <property type="entry name" value="S_locus_glycop"/>
    <property type="match status" value="1"/>
</dbReference>
<dbReference type="Gene3D" id="3.30.200.20">
    <property type="entry name" value="Phosphorylase Kinase, domain 1"/>
    <property type="match status" value="1"/>
</dbReference>
<dbReference type="GO" id="GO:0004674">
    <property type="term" value="F:protein serine/threonine kinase activity"/>
    <property type="evidence" value="ECO:0007669"/>
    <property type="project" value="UniProtKB-KW"/>
</dbReference>
<gene>
    <name evidence="19" type="ORF">J5N97_011751</name>
</gene>
<evidence type="ECO:0000256" key="7">
    <source>
        <dbReference type="ARBA" id="ARBA00022729"/>
    </source>
</evidence>
<evidence type="ECO:0000256" key="5">
    <source>
        <dbReference type="ARBA" id="ARBA00022679"/>
    </source>
</evidence>
<dbReference type="SUPFAM" id="SSF56112">
    <property type="entry name" value="Protein kinase-like (PK-like)"/>
    <property type="match status" value="1"/>
</dbReference>
<evidence type="ECO:0000256" key="11">
    <source>
        <dbReference type="ARBA" id="ARBA00022989"/>
    </source>
</evidence>
<evidence type="ECO:0000256" key="12">
    <source>
        <dbReference type="ARBA" id="ARBA00023136"/>
    </source>
</evidence>
<evidence type="ECO:0000259" key="18">
    <source>
        <dbReference type="PROSITE" id="PS50948"/>
    </source>
</evidence>
<feature type="domain" description="Apple" evidence="18">
    <location>
        <begin position="87"/>
        <end position="171"/>
    </location>
</feature>
<keyword evidence="14" id="KW-0675">Receptor</keyword>
<feature type="transmembrane region" description="Helical" evidence="16">
    <location>
        <begin position="186"/>
        <end position="211"/>
    </location>
</feature>
<evidence type="ECO:0000256" key="3">
    <source>
        <dbReference type="ARBA" id="ARBA00022475"/>
    </source>
</evidence>
<name>A0A9D5D124_9LILI</name>
<dbReference type="SMART" id="SM00473">
    <property type="entry name" value="PAN_AP"/>
    <property type="match status" value="1"/>
</dbReference>
<dbReference type="Proteomes" id="UP001085076">
    <property type="component" value="Miscellaneous, Linkage group lg02"/>
</dbReference>
<keyword evidence="3" id="KW-1003">Cell membrane</keyword>
<dbReference type="CDD" id="cd01098">
    <property type="entry name" value="PAN_AP_plant"/>
    <property type="match status" value="1"/>
</dbReference>
<dbReference type="InterPro" id="IPR001245">
    <property type="entry name" value="Ser-Thr/Tyr_kinase_cat_dom"/>
</dbReference>
<dbReference type="EMBL" id="JAGGNH010000002">
    <property type="protein sequence ID" value="KAJ0983496.1"/>
    <property type="molecule type" value="Genomic_DNA"/>
</dbReference>
<reference evidence="19" key="1">
    <citation type="submission" date="2021-03" db="EMBL/GenBank/DDBJ databases">
        <authorList>
            <person name="Li Z."/>
            <person name="Yang C."/>
        </authorList>
    </citation>
    <scope>NUCLEOTIDE SEQUENCE</scope>
    <source>
        <strain evidence="19">Dzin_1.0</strain>
        <tissue evidence="19">Leaf</tissue>
    </source>
</reference>
<dbReference type="InterPro" id="IPR000858">
    <property type="entry name" value="S_locus_glycoprot_dom"/>
</dbReference>
<keyword evidence="20" id="KW-1185">Reference proteome</keyword>
<dbReference type="PANTHER" id="PTHR27002:SF925">
    <property type="entry name" value="RECEPTOR-LIKE SERINE_THREONINE-PROTEIN KINASE"/>
    <property type="match status" value="1"/>
</dbReference>
<dbReference type="GO" id="GO:0005524">
    <property type="term" value="F:ATP binding"/>
    <property type="evidence" value="ECO:0007669"/>
    <property type="project" value="UniProtKB-KW"/>
</dbReference>
<keyword evidence="12 16" id="KW-0472">Membrane</keyword>
<organism evidence="19 20">
    <name type="scientific">Dioscorea zingiberensis</name>
    <dbReference type="NCBI Taxonomy" id="325984"/>
    <lineage>
        <taxon>Eukaryota</taxon>
        <taxon>Viridiplantae</taxon>
        <taxon>Streptophyta</taxon>
        <taxon>Embryophyta</taxon>
        <taxon>Tracheophyta</taxon>
        <taxon>Spermatophyta</taxon>
        <taxon>Magnoliopsida</taxon>
        <taxon>Liliopsida</taxon>
        <taxon>Dioscoreales</taxon>
        <taxon>Dioscoreaceae</taxon>
        <taxon>Dioscorea</taxon>
    </lineage>
</organism>
<dbReference type="PROSITE" id="PS50948">
    <property type="entry name" value="PAN"/>
    <property type="match status" value="1"/>
</dbReference>
<dbReference type="PROSITE" id="PS50011">
    <property type="entry name" value="PROTEIN_KINASE_DOM"/>
    <property type="match status" value="1"/>
</dbReference>
<dbReference type="GO" id="GO:0048544">
    <property type="term" value="P:recognition of pollen"/>
    <property type="evidence" value="ECO:0007669"/>
    <property type="project" value="InterPro"/>
</dbReference>
<dbReference type="PANTHER" id="PTHR27002">
    <property type="entry name" value="RECEPTOR-LIKE SERINE/THREONINE-PROTEIN KINASE SD1-8"/>
    <property type="match status" value="1"/>
</dbReference>
<comment type="subcellular location">
    <subcellularLocation>
        <location evidence="2">Cell membrane</location>
    </subcellularLocation>
    <subcellularLocation>
        <location evidence="1">Membrane</location>
        <topology evidence="1">Single-pass membrane protein</topology>
    </subcellularLocation>
</comment>
<keyword evidence="4" id="KW-0723">Serine/threonine-protein kinase</keyword>
<dbReference type="OrthoDB" id="2015071at2759"/>
<dbReference type="InterPro" id="IPR008271">
    <property type="entry name" value="Ser/Thr_kinase_AS"/>
</dbReference>
<evidence type="ECO:0000256" key="2">
    <source>
        <dbReference type="ARBA" id="ARBA00004236"/>
    </source>
</evidence>
<keyword evidence="6 16" id="KW-0812">Transmembrane</keyword>
<keyword evidence="8" id="KW-0547">Nucleotide-binding</keyword>
<evidence type="ECO:0000259" key="17">
    <source>
        <dbReference type="PROSITE" id="PS50011"/>
    </source>
</evidence>
<keyword evidence="5" id="KW-0808">Transferase</keyword>
<dbReference type="SMART" id="SM00220">
    <property type="entry name" value="S_TKc"/>
    <property type="match status" value="1"/>
</dbReference>
<dbReference type="FunFam" id="1.10.510.10:FF:001019">
    <property type="entry name" value="G-type lectin S-receptor-like serine/threonine-protein kinase B120"/>
    <property type="match status" value="1"/>
</dbReference>
<keyword evidence="11 16" id="KW-1133">Transmembrane helix</keyword>
<evidence type="ECO:0000313" key="19">
    <source>
        <dbReference type="EMBL" id="KAJ0983496.1"/>
    </source>
</evidence>
<keyword evidence="7" id="KW-0732">Signal</keyword>
<dbReference type="InterPro" id="IPR011009">
    <property type="entry name" value="Kinase-like_dom_sf"/>
</dbReference>
<dbReference type="AlphaFoldDB" id="A0A9D5D124"/>
<keyword evidence="13" id="KW-1015">Disulfide bond</keyword>
<sequence length="534" mass="59706">MLRYVMSVSGKLQQFIWVESEKEWLLFWSQPKPQCDVYNLCGDNGVCCNEELTKYCQCLPGFEPGSMAEWQNDVTKGGCIRKTGLNCGSNGTDPDRFRLIPRIKFPVAVDAKLLNASSRGECESSCLRSCSCTAYTFIAGACRLWYGNLKNTRVMENDTDGTGGDLYLRLSASEFGLDSSPGFSTWMILVIVAASSVLCSLVLVSCICYCLRRRKERVRTRQEKSILTWGAEIASKLREQGATGPDFTLFGFSCIKDATDNFSDEYKLGEGGFGPVYKGKLPEGREVAVKRLSTRSGQGLEEFKNEIVLIAKLQHRNLVRLLGCCIQGEEKILVYEYMLNKSLDFFLFEPTRGAQLDWSRRFHIVKGIAQGLLYLHKHSRLRIIHRDLKASNILLDDEMSPKISDFGLARIFGSDETQANTNRAWDLWSDGSWLELVDPVINDDTLHALELHRCIHVALLCVQDSACHRPTMSEVIALLGNENDSVSLTAPKKPVFFSVSIATQTGDVKSSPSFSNAKQTCSLNHLSLTTMHAR</sequence>
<dbReference type="InterPro" id="IPR000719">
    <property type="entry name" value="Prot_kinase_dom"/>
</dbReference>
<dbReference type="PROSITE" id="PS00108">
    <property type="entry name" value="PROTEIN_KINASE_ST"/>
    <property type="match status" value="1"/>
</dbReference>
<evidence type="ECO:0000256" key="4">
    <source>
        <dbReference type="ARBA" id="ARBA00022527"/>
    </source>
</evidence>
<evidence type="ECO:0000256" key="16">
    <source>
        <dbReference type="SAM" id="Phobius"/>
    </source>
</evidence>
<dbReference type="FunFam" id="3.30.200.20:FF:000330">
    <property type="entry name" value="G-type lectin S-receptor-like serine/threonine-protein kinase At4g03230"/>
    <property type="match status" value="1"/>
</dbReference>
<evidence type="ECO:0000256" key="1">
    <source>
        <dbReference type="ARBA" id="ARBA00004167"/>
    </source>
</evidence>
<evidence type="ECO:0000256" key="15">
    <source>
        <dbReference type="ARBA" id="ARBA00023180"/>
    </source>
</evidence>
<keyword evidence="10" id="KW-0067">ATP-binding</keyword>
<keyword evidence="9" id="KW-0418">Kinase</keyword>
<protein>
    <submittedName>
        <fullName evidence="19">Uncharacterized protein</fullName>
    </submittedName>
</protein>
<feature type="domain" description="Protein kinase" evidence="17">
    <location>
        <begin position="262"/>
        <end position="534"/>
    </location>
</feature>
<dbReference type="CDD" id="cd00053">
    <property type="entry name" value="EGF"/>
    <property type="match status" value="1"/>
</dbReference>
<keyword evidence="15" id="KW-0325">Glycoprotein</keyword>